<dbReference type="PROSITE" id="PS50901">
    <property type="entry name" value="FTSK"/>
    <property type="match status" value="2"/>
</dbReference>
<dbReference type="Gene3D" id="3.40.50.300">
    <property type="entry name" value="P-loop containing nucleotide triphosphate hydrolases"/>
    <property type="match status" value="4"/>
</dbReference>
<dbReference type="CDD" id="cd01127">
    <property type="entry name" value="TrwB_TraG_TraD_VirD4"/>
    <property type="match status" value="1"/>
</dbReference>
<comment type="caution">
    <text evidence="10">The sequence shown here is derived from an EMBL/GenBank/DDBJ whole genome shotgun (WGS) entry which is preliminary data.</text>
</comment>
<sequence>MKLRVSLTEYPGGRRPEDQDVTLTADVTATVGEVARGLVRAGAGNPHLLPFAAHRHASFTLRATFPNRPVLILDAGDPLGQSGIQSGSSVEPVLESHAGDGQRTRTPVATVTVLTGEQKDVIFLAVPGENFIGRDRGNRIEIHDSSVSRRHAVLRTDGAQLILEDLASANGIFLVGSDNSNVRQVQRYEVTRSCVVRLGDIALRIEVGPPASAEPHRDAFVSHLQSPRVDPVYTPELTALPAPPDPPEPSRFPLIAMLAPLVMGPVLFLATGNMLSLVFVALSPIIMVGTWLDNRLSRGRVYRAKQREFEDNLVLAQEELAQAREVEQAARNAESVPPADLLALPSAPSSLLWTRRPEHRAFLELRLGKATLPSRKLIEVPARGKIPAESWKKLTDLRDQYSAVSDVPVLERMDRCGSLGIAGPRLWSESVARSLLVQLLALHSPADLVLTTFADQQHSGREWAWLKWLPHADSAYSPLQAPHLADDLRSSAVLLTALEGLIATRAQAAKGNTVRSRVDDSASDSTERLTPVSAPAPTPAVIVLVLATTMVDRTRLVGIAEDGADVGVHVIWLAEHLRDVPAACRTSIETREDSWQVHFVRQGEAVALSHLDSMDTALAESFGRAIAPLVDAGARVLDESDFPRSVALGQILPSDVLGASDAVLANWRGSDSLVASWESGRERDPGQLTAIVGQGSSGTVALDLRTHGPHALVGGTTGSGKSEFLQTWILSLAANYSPDRLTFLLVDYKGGAAFADCTDLPHTVGLVTDLNTHLVRRALASLRAELRYREELLAEKGAKDLIALERRSDPDAPPTLVIVIDEFAALVSEIPDFVDGVIDVAQRGRSLGLHLVMATQRPAGVIKDNLRANTNLRIGLRMADPADSSDVLGVTDAAEFAPETPGRGAVKIGAGRLIHFQTGYLGGRSEVEHREPVEIRTLGFGEQEPWVLQPEIRAQKKNTKRGPRDIEALTANIQRAATTANLAAPRKPWVDQLPEVLPLSTLIAEFCTADPSPGIVLGLIDEPHLQRQAPYVIDLRELGNVAIYGGAGSGKTTALLTVAVASIAADPHTQIYGIDAGGGRLMTLTTLSNTGDIVPAEEKDRVVRLLGMLKAVAGERAAAKHESPPILLLIDGFAAFRDTYEHLGGGSTPFADLIEITRAGRNVGMHVVFTCERSGGFPQSLAATIPERLVLRLPAESDYQSLNVSPAIFDGAPAGRAVRIGTEEEIQWALPGASEDPADTETALALLQLQQQQMGIVKPADVPEIPNLIARADISASDSSSVPFAIDTVSFLPIAAPTEGLLLVTGPAGSGRSTAVKSLLEAFAEQARASGQPLDALLISPRRSALRDLSVWQNVADSPDEREAVIERLTLALGGKVRSASAFNALPLIGITGTPEPEPEQVPAAPEGFPALGHRGVVVIEDIGGFDGTGNEQALAQLLKLLRRSELTVIVEGENATLGAVWELASPLRGARWALALQPDANDAPSIFTTPFTHARRANFPPGRGFLATGGRLSGIQIGVPHPQIG</sequence>
<evidence type="ECO:0000256" key="5">
    <source>
        <dbReference type="SAM" id="Coils"/>
    </source>
</evidence>
<dbReference type="CDD" id="cd00060">
    <property type="entry name" value="FHA"/>
    <property type="match status" value="1"/>
</dbReference>
<dbReference type="RefSeq" id="WP_179579711.1">
    <property type="nucleotide sequence ID" value="NZ_JACCFM010000001.1"/>
</dbReference>
<dbReference type="InterPro" id="IPR008984">
    <property type="entry name" value="SMAD_FHA_dom_sf"/>
</dbReference>
<dbReference type="Pfam" id="PF01580">
    <property type="entry name" value="FtsK_SpoIIIE"/>
    <property type="match status" value="2"/>
</dbReference>
<dbReference type="SUPFAM" id="SSF52540">
    <property type="entry name" value="P-loop containing nucleoside triphosphate hydrolases"/>
    <property type="match status" value="3"/>
</dbReference>
<dbReference type="SMART" id="SM00240">
    <property type="entry name" value="FHA"/>
    <property type="match status" value="1"/>
</dbReference>
<dbReference type="InterPro" id="IPR050206">
    <property type="entry name" value="FtsK/SpoIIIE/SftA"/>
</dbReference>
<dbReference type="PROSITE" id="PS50006">
    <property type="entry name" value="FHA_DOMAIN"/>
    <property type="match status" value="1"/>
</dbReference>
<gene>
    <name evidence="10" type="ORF">HNR05_002839</name>
</gene>
<dbReference type="InterPro" id="IPR003593">
    <property type="entry name" value="AAA+_ATPase"/>
</dbReference>
<evidence type="ECO:0000259" key="8">
    <source>
        <dbReference type="PROSITE" id="PS50006"/>
    </source>
</evidence>
<keyword evidence="3 4" id="KW-0067">ATP-binding</keyword>
<dbReference type="PANTHER" id="PTHR22683:SF1">
    <property type="entry name" value="TYPE VII SECRETION SYSTEM PROTEIN ESSC"/>
    <property type="match status" value="1"/>
</dbReference>
<evidence type="ECO:0000256" key="2">
    <source>
        <dbReference type="ARBA" id="ARBA00022741"/>
    </source>
</evidence>
<keyword evidence="7" id="KW-0812">Transmembrane</keyword>
<dbReference type="InterPro" id="IPR002543">
    <property type="entry name" value="FtsK_dom"/>
</dbReference>
<evidence type="ECO:0000256" key="6">
    <source>
        <dbReference type="SAM" id="MobiDB-lite"/>
    </source>
</evidence>
<keyword evidence="7" id="KW-0472">Membrane</keyword>
<feature type="region of interest" description="Disordered" evidence="6">
    <location>
        <begin position="513"/>
        <end position="532"/>
    </location>
</feature>
<dbReference type="GO" id="GO:0003677">
    <property type="term" value="F:DNA binding"/>
    <property type="evidence" value="ECO:0007669"/>
    <property type="project" value="InterPro"/>
</dbReference>
<keyword evidence="5" id="KW-0175">Coiled coil</keyword>
<dbReference type="SUPFAM" id="SSF49879">
    <property type="entry name" value="SMAD/FHA domain"/>
    <property type="match status" value="1"/>
</dbReference>
<feature type="domain" description="FHA" evidence="8">
    <location>
        <begin position="130"/>
        <end position="179"/>
    </location>
</feature>
<organism evidence="10 11">
    <name type="scientific">Glaciibacter psychrotolerans</name>
    <dbReference type="NCBI Taxonomy" id="670054"/>
    <lineage>
        <taxon>Bacteria</taxon>
        <taxon>Bacillati</taxon>
        <taxon>Actinomycetota</taxon>
        <taxon>Actinomycetes</taxon>
        <taxon>Micrococcales</taxon>
        <taxon>Microbacteriaceae</taxon>
        <taxon>Glaciibacter</taxon>
    </lineage>
</organism>
<evidence type="ECO:0000313" key="11">
    <source>
        <dbReference type="Proteomes" id="UP000537260"/>
    </source>
</evidence>
<keyword evidence="7" id="KW-1133">Transmembrane helix</keyword>
<dbReference type="EMBL" id="JACCFM010000001">
    <property type="protein sequence ID" value="NYJ21048.1"/>
    <property type="molecule type" value="Genomic_DNA"/>
</dbReference>
<evidence type="ECO:0000256" key="1">
    <source>
        <dbReference type="ARBA" id="ARBA00022553"/>
    </source>
</evidence>
<feature type="binding site" evidence="4">
    <location>
        <begin position="715"/>
        <end position="722"/>
    </location>
    <ligand>
        <name>ATP</name>
        <dbReference type="ChEBI" id="CHEBI:30616"/>
    </ligand>
</feature>
<dbReference type="SMART" id="SM00382">
    <property type="entry name" value="AAA"/>
    <property type="match status" value="3"/>
</dbReference>
<feature type="coiled-coil region" evidence="5">
    <location>
        <begin position="306"/>
        <end position="336"/>
    </location>
</feature>
<dbReference type="Proteomes" id="UP000537260">
    <property type="component" value="Unassembled WGS sequence"/>
</dbReference>
<evidence type="ECO:0000256" key="4">
    <source>
        <dbReference type="PROSITE-ProRule" id="PRU00289"/>
    </source>
</evidence>
<evidence type="ECO:0000256" key="3">
    <source>
        <dbReference type="ARBA" id="ARBA00022840"/>
    </source>
</evidence>
<evidence type="ECO:0000256" key="7">
    <source>
        <dbReference type="SAM" id="Phobius"/>
    </source>
</evidence>
<dbReference type="PANTHER" id="PTHR22683">
    <property type="entry name" value="SPORULATION PROTEIN RELATED"/>
    <property type="match status" value="1"/>
</dbReference>
<evidence type="ECO:0000313" key="10">
    <source>
        <dbReference type="EMBL" id="NYJ21048.1"/>
    </source>
</evidence>
<keyword evidence="1" id="KW-0597">Phosphoprotein</keyword>
<feature type="binding site" evidence="4">
    <location>
        <begin position="1045"/>
        <end position="1052"/>
    </location>
    <ligand>
        <name>ATP</name>
        <dbReference type="ChEBI" id="CHEBI:30616"/>
    </ligand>
</feature>
<accession>A0A7Z0EG48</accession>
<dbReference type="InterPro" id="IPR027417">
    <property type="entry name" value="P-loop_NTPase"/>
</dbReference>
<dbReference type="InterPro" id="IPR000253">
    <property type="entry name" value="FHA_dom"/>
</dbReference>
<feature type="domain" description="FtsK" evidence="9">
    <location>
        <begin position="697"/>
        <end position="885"/>
    </location>
</feature>
<reference evidence="10 11" key="1">
    <citation type="submission" date="2020-07" db="EMBL/GenBank/DDBJ databases">
        <title>Sequencing the genomes of 1000 actinobacteria strains.</title>
        <authorList>
            <person name="Klenk H.-P."/>
        </authorList>
    </citation>
    <scope>NUCLEOTIDE SEQUENCE [LARGE SCALE GENOMIC DNA]</scope>
    <source>
        <strain evidence="10 11">LI1</strain>
    </source>
</reference>
<dbReference type="Gene3D" id="2.60.200.20">
    <property type="match status" value="1"/>
</dbReference>
<dbReference type="GO" id="GO:0005524">
    <property type="term" value="F:ATP binding"/>
    <property type="evidence" value="ECO:0007669"/>
    <property type="project" value="UniProtKB-UniRule"/>
</dbReference>
<evidence type="ECO:0000259" key="9">
    <source>
        <dbReference type="PROSITE" id="PS50901"/>
    </source>
</evidence>
<feature type="transmembrane region" description="Helical" evidence="7">
    <location>
        <begin position="275"/>
        <end position="292"/>
    </location>
</feature>
<name>A0A7Z0EG48_9MICO</name>
<keyword evidence="2 4" id="KW-0547">Nucleotide-binding</keyword>
<feature type="domain" description="FtsK" evidence="9">
    <location>
        <begin position="1028"/>
        <end position="1200"/>
    </location>
</feature>
<dbReference type="Pfam" id="PF00498">
    <property type="entry name" value="FHA"/>
    <property type="match status" value="1"/>
</dbReference>
<protein>
    <submittedName>
        <fullName evidence="10">S-DNA-T family DNA segregation ATPase FtsK/SpoIIIE</fullName>
    </submittedName>
</protein>
<proteinExistence type="predicted"/>
<keyword evidence="11" id="KW-1185">Reference proteome</keyword>